<evidence type="ECO:0000259" key="7">
    <source>
        <dbReference type="Pfam" id="PF08281"/>
    </source>
</evidence>
<dbReference type="AlphaFoldDB" id="A0A4Q9FX99"/>
<evidence type="ECO:0000256" key="2">
    <source>
        <dbReference type="ARBA" id="ARBA00023015"/>
    </source>
</evidence>
<evidence type="ECO:0000256" key="4">
    <source>
        <dbReference type="ARBA" id="ARBA00023163"/>
    </source>
</evidence>
<dbReference type="GO" id="GO:0016987">
    <property type="term" value="F:sigma factor activity"/>
    <property type="evidence" value="ECO:0007669"/>
    <property type="project" value="UniProtKB-KW"/>
</dbReference>
<dbReference type="SUPFAM" id="SSF88659">
    <property type="entry name" value="Sigma3 and sigma4 domains of RNA polymerase sigma factors"/>
    <property type="match status" value="1"/>
</dbReference>
<protein>
    <submittedName>
        <fullName evidence="8">Sigma-70 family RNA polymerase sigma factor</fullName>
    </submittedName>
</protein>
<dbReference type="InterPro" id="IPR013324">
    <property type="entry name" value="RNA_pol_sigma_r3/r4-like"/>
</dbReference>
<reference evidence="8 9" key="1">
    <citation type="submission" date="2019-02" db="EMBL/GenBank/DDBJ databases">
        <title>Paracoccus subflavus sp. nov., isolated from marine sediment of the Pacific Ocean.</title>
        <authorList>
            <person name="Zhang G."/>
        </authorList>
    </citation>
    <scope>NUCLEOTIDE SEQUENCE [LARGE SCALE GENOMIC DNA]</scope>
    <source>
        <strain evidence="8 9">GY0581</strain>
    </source>
</reference>
<dbReference type="InterPro" id="IPR039425">
    <property type="entry name" value="RNA_pol_sigma-70-like"/>
</dbReference>
<feature type="region of interest" description="Disordered" evidence="5">
    <location>
        <begin position="70"/>
        <end position="92"/>
    </location>
</feature>
<dbReference type="SUPFAM" id="SSF88946">
    <property type="entry name" value="Sigma2 domain of RNA polymerase sigma factors"/>
    <property type="match status" value="1"/>
</dbReference>
<evidence type="ECO:0000313" key="8">
    <source>
        <dbReference type="EMBL" id="TBN38604.1"/>
    </source>
</evidence>
<dbReference type="Gene3D" id="1.10.1740.10">
    <property type="match status" value="1"/>
</dbReference>
<dbReference type="OrthoDB" id="9803470at2"/>
<dbReference type="Gene3D" id="1.10.10.10">
    <property type="entry name" value="Winged helix-like DNA-binding domain superfamily/Winged helix DNA-binding domain"/>
    <property type="match status" value="1"/>
</dbReference>
<evidence type="ECO:0000256" key="5">
    <source>
        <dbReference type="SAM" id="MobiDB-lite"/>
    </source>
</evidence>
<dbReference type="GO" id="GO:0006352">
    <property type="term" value="P:DNA-templated transcription initiation"/>
    <property type="evidence" value="ECO:0007669"/>
    <property type="project" value="InterPro"/>
</dbReference>
<keyword evidence="3" id="KW-0731">Sigma factor</keyword>
<dbReference type="Pfam" id="PF04542">
    <property type="entry name" value="Sigma70_r2"/>
    <property type="match status" value="1"/>
</dbReference>
<accession>A0A4Q9FX99</accession>
<evidence type="ECO:0000256" key="1">
    <source>
        <dbReference type="ARBA" id="ARBA00010641"/>
    </source>
</evidence>
<evidence type="ECO:0000256" key="3">
    <source>
        <dbReference type="ARBA" id="ARBA00023082"/>
    </source>
</evidence>
<dbReference type="RefSeq" id="WP_130991557.1">
    <property type="nucleotide sequence ID" value="NZ_SISK01000009.1"/>
</dbReference>
<organism evidence="8 9">
    <name type="scientific">Paracoccus subflavus</name>
    <dbReference type="NCBI Taxonomy" id="2528244"/>
    <lineage>
        <taxon>Bacteria</taxon>
        <taxon>Pseudomonadati</taxon>
        <taxon>Pseudomonadota</taxon>
        <taxon>Alphaproteobacteria</taxon>
        <taxon>Rhodobacterales</taxon>
        <taxon>Paracoccaceae</taxon>
        <taxon>Paracoccus</taxon>
    </lineage>
</organism>
<dbReference type="Pfam" id="PF08281">
    <property type="entry name" value="Sigma70_r4_2"/>
    <property type="match status" value="1"/>
</dbReference>
<dbReference type="InterPro" id="IPR013325">
    <property type="entry name" value="RNA_pol_sigma_r2"/>
</dbReference>
<dbReference type="InterPro" id="IPR013249">
    <property type="entry name" value="RNA_pol_sigma70_r4_t2"/>
</dbReference>
<dbReference type="NCBIfam" id="TIGR02937">
    <property type="entry name" value="sigma70-ECF"/>
    <property type="match status" value="1"/>
</dbReference>
<keyword evidence="9" id="KW-1185">Reference proteome</keyword>
<dbReference type="PANTHER" id="PTHR43133:SF25">
    <property type="entry name" value="RNA POLYMERASE SIGMA FACTOR RFAY-RELATED"/>
    <property type="match status" value="1"/>
</dbReference>
<keyword evidence="2" id="KW-0805">Transcription regulation</keyword>
<evidence type="ECO:0000313" key="9">
    <source>
        <dbReference type="Proteomes" id="UP000293520"/>
    </source>
</evidence>
<comment type="caution">
    <text evidence="8">The sequence shown here is derived from an EMBL/GenBank/DDBJ whole genome shotgun (WGS) entry which is preliminary data.</text>
</comment>
<feature type="domain" description="RNA polymerase sigma factor 70 region 4 type 2" evidence="7">
    <location>
        <begin position="102"/>
        <end position="151"/>
    </location>
</feature>
<dbReference type="PANTHER" id="PTHR43133">
    <property type="entry name" value="RNA POLYMERASE ECF-TYPE SIGMA FACTO"/>
    <property type="match status" value="1"/>
</dbReference>
<dbReference type="InterPro" id="IPR007627">
    <property type="entry name" value="RNA_pol_sigma70_r2"/>
</dbReference>
<sequence length="166" mass="18589">MPSRDTLGQEADAMKRYAITLTRNMDDADDLVQDCMERALRKWTLRKAGVPLRGWLFTMMRNLHVDRWRRQKRQTATQGDPESTAPVLPPNQDDHVELNKLLAHVMALPDDQRIALILVSVEGFTYGETAKTLGVPEGTVLSRVSRARAALRAATGDAAPKLRSVK</sequence>
<comment type="similarity">
    <text evidence="1">Belongs to the sigma-70 factor family. ECF subfamily.</text>
</comment>
<dbReference type="InterPro" id="IPR014284">
    <property type="entry name" value="RNA_pol_sigma-70_dom"/>
</dbReference>
<dbReference type="InterPro" id="IPR036388">
    <property type="entry name" value="WH-like_DNA-bd_sf"/>
</dbReference>
<dbReference type="Proteomes" id="UP000293520">
    <property type="component" value="Unassembled WGS sequence"/>
</dbReference>
<feature type="domain" description="RNA polymerase sigma-70 region 2" evidence="6">
    <location>
        <begin position="12"/>
        <end position="73"/>
    </location>
</feature>
<keyword evidence="4" id="KW-0804">Transcription</keyword>
<evidence type="ECO:0000259" key="6">
    <source>
        <dbReference type="Pfam" id="PF04542"/>
    </source>
</evidence>
<proteinExistence type="inferred from homology"/>
<gene>
    <name evidence="8" type="ORF">EYE42_11900</name>
</gene>
<name>A0A4Q9FX99_9RHOB</name>
<dbReference type="EMBL" id="SISK01000009">
    <property type="protein sequence ID" value="TBN38604.1"/>
    <property type="molecule type" value="Genomic_DNA"/>
</dbReference>
<dbReference type="GO" id="GO:0003677">
    <property type="term" value="F:DNA binding"/>
    <property type="evidence" value="ECO:0007669"/>
    <property type="project" value="InterPro"/>
</dbReference>